<comment type="caution">
    <text evidence="2">The sequence shown here is derived from an EMBL/GenBank/DDBJ whole genome shotgun (WGS) entry which is preliminary data.</text>
</comment>
<keyword evidence="3" id="KW-1185">Reference proteome</keyword>
<dbReference type="Proteomes" id="UP001066276">
    <property type="component" value="Chromosome 11"/>
</dbReference>
<accession>A0AAV7LVB5</accession>
<feature type="region of interest" description="Disordered" evidence="1">
    <location>
        <begin position="105"/>
        <end position="144"/>
    </location>
</feature>
<reference evidence="2" key="1">
    <citation type="journal article" date="2022" name="bioRxiv">
        <title>Sequencing and chromosome-scale assembly of the giantPleurodeles waltlgenome.</title>
        <authorList>
            <person name="Brown T."/>
            <person name="Elewa A."/>
            <person name="Iarovenko S."/>
            <person name="Subramanian E."/>
            <person name="Araus A.J."/>
            <person name="Petzold A."/>
            <person name="Susuki M."/>
            <person name="Suzuki K.-i.T."/>
            <person name="Hayashi T."/>
            <person name="Toyoda A."/>
            <person name="Oliveira C."/>
            <person name="Osipova E."/>
            <person name="Leigh N.D."/>
            <person name="Simon A."/>
            <person name="Yun M.H."/>
        </authorList>
    </citation>
    <scope>NUCLEOTIDE SEQUENCE</scope>
    <source>
        <strain evidence="2">20211129_DDA</strain>
        <tissue evidence="2">Liver</tissue>
    </source>
</reference>
<feature type="compositionally biased region" description="Basic and acidic residues" evidence="1">
    <location>
        <begin position="1"/>
        <end position="10"/>
    </location>
</feature>
<feature type="region of interest" description="Disordered" evidence="1">
    <location>
        <begin position="1"/>
        <end position="38"/>
    </location>
</feature>
<dbReference type="AlphaFoldDB" id="A0AAV7LVB5"/>
<evidence type="ECO:0000313" key="2">
    <source>
        <dbReference type="EMBL" id="KAJ1092773.1"/>
    </source>
</evidence>
<organism evidence="2 3">
    <name type="scientific">Pleurodeles waltl</name>
    <name type="common">Iberian ribbed newt</name>
    <dbReference type="NCBI Taxonomy" id="8319"/>
    <lineage>
        <taxon>Eukaryota</taxon>
        <taxon>Metazoa</taxon>
        <taxon>Chordata</taxon>
        <taxon>Craniata</taxon>
        <taxon>Vertebrata</taxon>
        <taxon>Euteleostomi</taxon>
        <taxon>Amphibia</taxon>
        <taxon>Batrachia</taxon>
        <taxon>Caudata</taxon>
        <taxon>Salamandroidea</taxon>
        <taxon>Salamandridae</taxon>
        <taxon>Pleurodelinae</taxon>
        <taxon>Pleurodeles</taxon>
    </lineage>
</organism>
<protein>
    <submittedName>
        <fullName evidence="2">Uncharacterized protein</fullName>
    </submittedName>
</protein>
<name>A0AAV7LVB5_PLEWA</name>
<evidence type="ECO:0000256" key="1">
    <source>
        <dbReference type="SAM" id="MobiDB-lite"/>
    </source>
</evidence>
<dbReference type="EMBL" id="JANPWB010000015">
    <property type="protein sequence ID" value="KAJ1092773.1"/>
    <property type="molecule type" value="Genomic_DNA"/>
</dbReference>
<feature type="compositionally biased region" description="Gly residues" evidence="1">
    <location>
        <begin position="16"/>
        <end position="29"/>
    </location>
</feature>
<gene>
    <name evidence="2" type="ORF">NDU88_005883</name>
</gene>
<feature type="compositionally biased region" description="Polar residues" evidence="1">
    <location>
        <begin position="131"/>
        <end position="144"/>
    </location>
</feature>
<proteinExistence type="predicted"/>
<evidence type="ECO:0000313" key="3">
    <source>
        <dbReference type="Proteomes" id="UP001066276"/>
    </source>
</evidence>
<sequence>MVSRASRDHTPIPGPFRGGKWGFGGGGGTAPENPLPENTRCLSGIVKWLRPPGKAATGPPHPAQVCTRPVYARLRTRPTGTAKVTKSGHEPASAVGALPLTFWREPLQSGTPGSLKDYVGTAERTRDESHQPSWLVTLSQKKHF</sequence>